<dbReference type="GO" id="GO:0006355">
    <property type="term" value="P:regulation of DNA-templated transcription"/>
    <property type="evidence" value="ECO:0007669"/>
    <property type="project" value="InterPro"/>
</dbReference>
<dbReference type="Gene3D" id="3.40.50.300">
    <property type="entry name" value="P-loop containing nucleotide triphosphate hydrolases"/>
    <property type="match status" value="1"/>
</dbReference>
<dbReference type="InterPro" id="IPR025943">
    <property type="entry name" value="Sigma_54_int_dom_ATP-bd_2"/>
</dbReference>
<gene>
    <name evidence="7" type="ORF">U27_06171</name>
</gene>
<keyword evidence="8" id="KW-1185">Reference proteome</keyword>
<dbReference type="PRINTS" id="PR01590">
    <property type="entry name" value="HTHFIS"/>
</dbReference>
<name>A0A081C3N9_VECG1</name>
<evidence type="ECO:0000256" key="3">
    <source>
        <dbReference type="ARBA" id="ARBA00023015"/>
    </source>
</evidence>
<dbReference type="HOGENOM" id="CLU_000445_8_12_0"/>
<dbReference type="SMART" id="SM00382">
    <property type="entry name" value="AAA"/>
    <property type="match status" value="1"/>
</dbReference>
<dbReference type="Pfam" id="PF02954">
    <property type="entry name" value="HTH_8"/>
    <property type="match status" value="1"/>
</dbReference>
<dbReference type="Pfam" id="PF01590">
    <property type="entry name" value="GAF"/>
    <property type="match status" value="1"/>
</dbReference>
<dbReference type="Proteomes" id="UP000030661">
    <property type="component" value="Unassembled WGS sequence"/>
</dbReference>
<sequence>MKISIDNSSKNFYGLKMIGTFEVKQDNAAFKEVAGMGSQKSLPTSSLAYALAWKKYLQSGEINCEVIKPPIAESWKRCHEASVNPLGGECQHILESRELNRAKEEQYELFHTAMPIIQYHYQFVKGTGVVFVLTDKLGYILAILGDEPVIQNAQKIHFMDGARWTENEVGTNAIGTSLQLQQPINVTAVEHYCQKHHQWTCSAAPIFNPQGMLMGIIDISGPSQTFHEQVLGLATAIASAVTIQLILEKKARELQLIDKRFALVFNHASDGMIEVDAHGMIKRANSVASVLLQRAETDMIGKFFEEIWKSEDLPIMSALRSNRLNYECSLPYHGIRRAYFLCGEPFSDAAGNMTGGIVMFKPIDKTPQIVKNKTPGGYGNASYSFSDVIGNHSGILEAKRIAQLAAKCLSTVLLQGECGTGKEIFAQAIHQASPRRKGPFVAVNCGAIPKDLISSELFGYEEGAFTGAKRGGKVGKFEIASGGTLFFDEIGDMPFEQQIALLRVLQENKITRVGGNKEIPVDVRVICATNKHLLREVMNGRFRDDLYYRLNVITIQIPPLRERCEDAMLLFTHFLRRYESLQGKEFTIEPEVFEYIQHYSWPGNIRELKSFVERLVSLAEDQTLRVINFPQEDDISEELSAREPLESVAYISPSADRNTRKHELARIEKQRITLMLDRQHGNVSRAAHELGISRNTLYRKMRLYGIKN</sequence>
<dbReference type="STRING" id="1499967.U27_06171"/>
<feature type="domain" description="Sigma-54 factor interaction" evidence="6">
    <location>
        <begin position="388"/>
        <end position="617"/>
    </location>
</feature>
<keyword evidence="2" id="KW-0067">ATP-binding</keyword>
<accession>A0A081C3N9</accession>
<dbReference type="InterPro" id="IPR009057">
    <property type="entry name" value="Homeodomain-like_sf"/>
</dbReference>
<dbReference type="InterPro" id="IPR027417">
    <property type="entry name" value="P-loop_NTPase"/>
</dbReference>
<dbReference type="CDD" id="cd00130">
    <property type="entry name" value="PAS"/>
    <property type="match status" value="1"/>
</dbReference>
<dbReference type="AlphaFoldDB" id="A0A081C3N9"/>
<dbReference type="SUPFAM" id="SSF52540">
    <property type="entry name" value="P-loop containing nucleoside triphosphate hydrolases"/>
    <property type="match status" value="1"/>
</dbReference>
<dbReference type="GO" id="GO:0005524">
    <property type="term" value="F:ATP binding"/>
    <property type="evidence" value="ECO:0007669"/>
    <property type="project" value="UniProtKB-KW"/>
</dbReference>
<dbReference type="InterPro" id="IPR035965">
    <property type="entry name" value="PAS-like_dom_sf"/>
</dbReference>
<keyword evidence="1" id="KW-0547">Nucleotide-binding</keyword>
<evidence type="ECO:0000256" key="4">
    <source>
        <dbReference type="ARBA" id="ARBA00023125"/>
    </source>
</evidence>
<dbReference type="PROSITE" id="PS50045">
    <property type="entry name" value="SIGMA54_INTERACT_4"/>
    <property type="match status" value="1"/>
</dbReference>
<evidence type="ECO:0000313" key="7">
    <source>
        <dbReference type="EMBL" id="GAK59194.1"/>
    </source>
</evidence>
<dbReference type="SMART" id="SM00091">
    <property type="entry name" value="PAS"/>
    <property type="match status" value="1"/>
</dbReference>
<dbReference type="GO" id="GO:0043565">
    <property type="term" value="F:sequence-specific DNA binding"/>
    <property type="evidence" value="ECO:0007669"/>
    <property type="project" value="InterPro"/>
</dbReference>
<keyword evidence="5" id="KW-0804">Transcription</keyword>
<dbReference type="CDD" id="cd00009">
    <property type="entry name" value="AAA"/>
    <property type="match status" value="1"/>
</dbReference>
<protein>
    <submittedName>
        <fullName evidence="7">Acetoin operon expression regulatory protein</fullName>
    </submittedName>
</protein>
<evidence type="ECO:0000256" key="5">
    <source>
        <dbReference type="ARBA" id="ARBA00023163"/>
    </source>
</evidence>
<dbReference type="Gene3D" id="1.10.10.60">
    <property type="entry name" value="Homeodomain-like"/>
    <property type="match status" value="1"/>
</dbReference>
<dbReference type="InterPro" id="IPR000014">
    <property type="entry name" value="PAS"/>
</dbReference>
<evidence type="ECO:0000313" key="8">
    <source>
        <dbReference type="Proteomes" id="UP000030661"/>
    </source>
</evidence>
<dbReference type="PANTHER" id="PTHR32071">
    <property type="entry name" value="TRANSCRIPTIONAL REGULATORY PROTEIN"/>
    <property type="match status" value="1"/>
</dbReference>
<dbReference type="InterPro" id="IPR002197">
    <property type="entry name" value="HTH_Fis"/>
</dbReference>
<proteinExistence type="predicted"/>
<keyword evidence="4" id="KW-0238">DNA-binding</keyword>
<dbReference type="Pfam" id="PF25601">
    <property type="entry name" value="AAA_lid_14"/>
    <property type="match status" value="1"/>
</dbReference>
<evidence type="ECO:0000256" key="1">
    <source>
        <dbReference type="ARBA" id="ARBA00022741"/>
    </source>
</evidence>
<dbReference type="Gene3D" id="3.30.450.40">
    <property type="match status" value="1"/>
</dbReference>
<evidence type="ECO:0000256" key="2">
    <source>
        <dbReference type="ARBA" id="ARBA00022840"/>
    </source>
</evidence>
<dbReference type="FunFam" id="3.40.50.300:FF:000006">
    <property type="entry name" value="DNA-binding transcriptional regulator NtrC"/>
    <property type="match status" value="1"/>
</dbReference>
<dbReference type="SUPFAM" id="SSF46689">
    <property type="entry name" value="Homeodomain-like"/>
    <property type="match status" value="1"/>
</dbReference>
<dbReference type="SUPFAM" id="SSF55785">
    <property type="entry name" value="PYP-like sensor domain (PAS domain)"/>
    <property type="match status" value="1"/>
</dbReference>
<dbReference type="Gene3D" id="3.30.450.20">
    <property type="entry name" value="PAS domain"/>
    <property type="match status" value="1"/>
</dbReference>
<dbReference type="eggNOG" id="COG3284">
    <property type="taxonomic scope" value="Bacteria"/>
</dbReference>
<dbReference type="EMBL" id="DF820469">
    <property type="protein sequence ID" value="GAK59194.1"/>
    <property type="molecule type" value="Genomic_DNA"/>
</dbReference>
<dbReference type="InterPro" id="IPR058031">
    <property type="entry name" value="AAA_lid_NorR"/>
</dbReference>
<dbReference type="Gene3D" id="1.10.8.60">
    <property type="match status" value="1"/>
</dbReference>
<reference evidence="7" key="1">
    <citation type="journal article" date="2015" name="PeerJ">
        <title>First genomic representation of candidate bacterial phylum KSB3 points to enhanced environmental sensing as a trigger of wastewater bulking.</title>
        <authorList>
            <person name="Sekiguchi Y."/>
            <person name="Ohashi A."/>
            <person name="Parks D.H."/>
            <person name="Yamauchi T."/>
            <person name="Tyson G.W."/>
            <person name="Hugenholtz P."/>
        </authorList>
    </citation>
    <scope>NUCLEOTIDE SEQUENCE [LARGE SCALE GENOMIC DNA]</scope>
</reference>
<evidence type="ECO:0000259" key="6">
    <source>
        <dbReference type="PROSITE" id="PS50045"/>
    </source>
</evidence>
<dbReference type="InterPro" id="IPR029016">
    <property type="entry name" value="GAF-like_dom_sf"/>
</dbReference>
<keyword evidence="3" id="KW-0805">Transcription regulation</keyword>
<dbReference type="PANTHER" id="PTHR32071:SF57">
    <property type="entry name" value="C4-DICARBOXYLATE TRANSPORT TRANSCRIPTIONAL REGULATORY PROTEIN DCTD"/>
    <property type="match status" value="1"/>
</dbReference>
<dbReference type="InterPro" id="IPR002078">
    <property type="entry name" value="Sigma_54_int"/>
</dbReference>
<dbReference type="Pfam" id="PF00158">
    <property type="entry name" value="Sigma54_activat"/>
    <property type="match status" value="1"/>
</dbReference>
<organism evidence="7">
    <name type="scientific">Vecturithrix granuli</name>
    <dbReference type="NCBI Taxonomy" id="1499967"/>
    <lineage>
        <taxon>Bacteria</taxon>
        <taxon>Candidatus Moduliflexota</taxon>
        <taxon>Candidatus Vecturitrichia</taxon>
        <taxon>Candidatus Vecturitrichales</taxon>
        <taxon>Candidatus Vecturitrichaceae</taxon>
        <taxon>Candidatus Vecturithrix</taxon>
    </lineage>
</organism>
<dbReference type="InterPro" id="IPR003593">
    <property type="entry name" value="AAA+_ATPase"/>
</dbReference>
<dbReference type="InterPro" id="IPR003018">
    <property type="entry name" value="GAF"/>
</dbReference>
<dbReference type="PROSITE" id="PS00676">
    <property type="entry name" value="SIGMA54_INTERACT_2"/>
    <property type="match status" value="1"/>
</dbReference>